<sequence length="281" mass="30128">MSVFLTLTEGAEAMTEASVLACRLAKRLKTKVQGISAMPDPAGSLLMTGAGVGLYMPSSAQVLQGVKEAQQNTREKLEKNFKAICASEKMDPEMAFVRHIEGLPEQEFGAAAILSAALVFPHDCGRASGPYGSAFEYTLMSRRQPVIIAGTDKDPDISTIVIAWDGSPEAARAVALHERVICSADRVVIAQNIDRIDPQDMDGPENTSIVREWLEVRNIPMTVREFSGEVADGLLKLTKDEGAGILVAGAFGHSRVEELIFGGVSRTLLRSDHGPALAIAH</sequence>
<dbReference type="HOGENOM" id="CLU_049301_5_0_5"/>
<comment type="similarity">
    <text evidence="1">Belongs to the universal stress protein A family.</text>
</comment>
<proteinExistence type="inferred from homology"/>
<dbReference type="OrthoDB" id="9804721at2"/>
<dbReference type="PRINTS" id="PR01438">
    <property type="entry name" value="UNVRSLSTRESS"/>
</dbReference>
<dbReference type="eggNOG" id="COG0589">
    <property type="taxonomic scope" value="Bacteria"/>
</dbReference>
<evidence type="ECO:0000256" key="1">
    <source>
        <dbReference type="ARBA" id="ARBA00008791"/>
    </source>
</evidence>
<organism evidence="3 4">
    <name type="scientific">Hirschia baltica (strain ATCC 49814 / DSM 5838 / IFAM 1418)</name>
    <dbReference type="NCBI Taxonomy" id="582402"/>
    <lineage>
        <taxon>Bacteria</taxon>
        <taxon>Pseudomonadati</taxon>
        <taxon>Pseudomonadota</taxon>
        <taxon>Alphaproteobacteria</taxon>
        <taxon>Hyphomonadales</taxon>
        <taxon>Hyphomonadaceae</taxon>
        <taxon>Hirschia</taxon>
    </lineage>
</organism>
<name>C6XQM0_HIRBI</name>
<dbReference type="RefSeq" id="WP_015826776.1">
    <property type="nucleotide sequence ID" value="NC_012982.1"/>
</dbReference>
<dbReference type="InterPro" id="IPR006015">
    <property type="entry name" value="Universal_stress_UspA"/>
</dbReference>
<evidence type="ECO:0000313" key="3">
    <source>
        <dbReference type="EMBL" id="ACT58626.1"/>
    </source>
</evidence>
<feature type="domain" description="UspA" evidence="2">
    <location>
        <begin position="159"/>
        <end position="272"/>
    </location>
</feature>
<dbReference type="Gene3D" id="3.40.50.12370">
    <property type="match status" value="1"/>
</dbReference>
<evidence type="ECO:0000259" key="2">
    <source>
        <dbReference type="Pfam" id="PF00582"/>
    </source>
</evidence>
<dbReference type="CDD" id="cd00293">
    <property type="entry name" value="USP-like"/>
    <property type="match status" value="1"/>
</dbReference>
<gene>
    <name evidence="3" type="ordered locus">Hbal_0932</name>
</gene>
<dbReference type="Pfam" id="PF00582">
    <property type="entry name" value="Usp"/>
    <property type="match status" value="1"/>
</dbReference>
<protein>
    <submittedName>
        <fullName evidence="3">UspA domain protein</fullName>
    </submittedName>
</protein>
<accession>C6XQM0</accession>
<dbReference type="STRING" id="582402.Hbal_0932"/>
<dbReference type="EMBL" id="CP001678">
    <property type="protein sequence ID" value="ACT58626.1"/>
    <property type="molecule type" value="Genomic_DNA"/>
</dbReference>
<reference evidence="4" key="1">
    <citation type="journal article" date="2011" name="J. Bacteriol.">
        <title>Genome sequences of eight morphologically diverse alphaproteobacteria.</title>
        <authorList>
            <consortium name="US DOE Joint Genome Institute"/>
            <person name="Brown P.J."/>
            <person name="Kysela D.T."/>
            <person name="Buechlein A."/>
            <person name="Hemmerich C."/>
            <person name="Brun Y.V."/>
        </authorList>
    </citation>
    <scope>NUCLEOTIDE SEQUENCE [LARGE SCALE GENOMIC DNA]</scope>
    <source>
        <strain evidence="4">ATCC 49814 / DSM 5838 / IFAM 1418</strain>
    </source>
</reference>
<dbReference type="SUPFAM" id="SSF52402">
    <property type="entry name" value="Adenine nucleotide alpha hydrolases-like"/>
    <property type="match status" value="1"/>
</dbReference>
<keyword evidence="4" id="KW-1185">Reference proteome</keyword>
<dbReference type="KEGG" id="hba:Hbal_0932"/>
<dbReference type="Proteomes" id="UP000002745">
    <property type="component" value="Chromosome"/>
</dbReference>
<dbReference type="InterPro" id="IPR006016">
    <property type="entry name" value="UspA"/>
</dbReference>
<evidence type="ECO:0000313" key="4">
    <source>
        <dbReference type="Proteomes" id="UP000002745"/>
    </source>
</evidence>
<dbReference type="AlphaFoldDB" id="C6XQM0"/>